<feature type="compositionally biased region" description="Basic and acidic residues" evidence="1">
    <location>
        <begin position="188"/>
        <end position="207"/>
    </location>
</feature>
<dbReference type="Proteomes" id="UP001201163">
    <property type="component" value="Unassembled WGS sequence"/>
</dbReference>
<proteinExistence type="predicted"/>
<feature type="compositionally biased region" description="Basic residues" evidence="1">
    <location>
        <begin position="281"/>
        <end position="292"/>
    </location>
</feature>
<feature type="compositionally biased region" description="Low complexity" evidence="1">
    <location>
        <begin position="41"/>
        <end position="62"/>
    </location>
</feature>
<feature type="region of interest" description="Disordered" evidence="1">
    <location>
        <begin position="18"/>
        <end position="105"/>
    </location>
</feature>
<feature type="region of interest" description="Disordered" evidence="1">
    <location>
        <begin position="184"/>
        <end position="316"/>
    </location>
</feature>
<dbReference type="EMBL" id="JAKELL010000013">
    <property type="protein sequence ID" value="KAH8994994.1"/>
    <property type="molecule type" value="Genomic_DNA"/>
</dbReference>
<feature type="compositionally biased region" description="Acidic residues" evidence="1">
    <location>
        <begin position="27"/>
        <end position="38"/>
    </location>
</feature>
<accession>A0AAD4LLF2</accession>
<reference evidence="2" key="1">
    <citation type="submission" date="2022-01" db="EMBL/GenBank/DDBJ databases">
        <title>Comparative genomics reveals a dynamic genome evolution in the ectomycorrhizal milk-cap (Lactarius) mushrooms.</title>
        <authorList>
            <consortium name="DOE Joint Genome Institute"/>
            <person name="Lebreton A."/>
            <person name="Tang N."/>
            <person name="Kuo A."/>
            <person name="LaButti K."/>
            <person name="Drula E."/>
            <person name="Barry K."/>
            <person name="Clum A."/>
            <person name="Lipzen A."/>
            <person name="Mousain D."/>
            <person name="Ng V."/>
            <person name="Wang R."/>
            <person name="Wang X."/>
            <person name="Dai Y."/>
            <person name="Henrissat B."/>
            <person name="Grigoriev I.V."/>
            <person name="Guerin-Laguette A."/>
            <person name="Yu F."/>
            <person name="Martin F.M."/>
        </authorList>
    </citation>
    <scope>NUCLEOTIDE SEQUENCE</scope>
    <source>
        <strain evidence="2">QP</strain>
    </source>
</reference>
<dbReference type="AlphaFoldDB" id="A0AAD4LLF2"/>
<name>A0AAD4LLF2_9AGAM</name>
<sequence>MHVTCHTVWFTTSMFKRVDRRRKRKEEEDELGLDEDEREVLGLNNTDSSESDSNSDSSTSSSAQAPSGHNTHSKNKRKRRTSLGSHDESDDDEDSQTTSGDEVVDGEDIVADHLLSIASALKEPIQLIRTHPEAWVCVFCPNKILKHGAMVKVHEASQIHRRRLKRMQELSMDFSPDESIRKLLRSASESRPKVDEGTLSRRAEQRKAKQAKLKERRQRIKEKKAAVKAKKASKETETVVMPRPTDTDETRSSKRLKANSGRVTMKTTSRPSASPQGEVRKRAKAVQRSKKQLRTDDGAMSTATRAKSGGRTSVAR</sequence>
<evidence type="ECO:0000256" key="1">
    <source>
        <dbReference type="SAM" id="MobiDB-lite"/>
    </source>
</evidence>
<evidence type="ECO:0000313" key="2">
    <source>
        <dbReference type="EMBL" id="KAH8994994.1"/>
    </source>
</evidence>
<gene>
    <name evidence="2" type="ORF">EDB92DRAFT_2113206</name>
</gene>
<keyword evidence="3" id="KW-1185">Reference proteome</keyword>
<feature type="compositionally biased region" description="Basic residues" evidence="1">
    <location>
        <begin position="71"/>
        <end position="81"/>
    </location>
</feature>
<feature type="compositionally biased region" description="Basic residues" evidence="1">
    <location>
        <begin position="208"/>
        <end position="231"/>
    </location>
</feature>
<comment type="caution">
    <text evidence="2">The sequence shown here is derived from an EMBL/GenBank/DDBJ whole genome shotgun (WGS) entry which is preliminary data.</text>
</comment>
<protein>
    <submittedName>
        <fullName evidence="2">Uncharacterized protein</fullName>
    </submittedName>
</protein>
<organism evidence="2 3">
    <name type="scientific">Lactarius akahatsu</name>
    <dbReference type="NCBI Taxonomy" id="416441"/>
    <lineage>
        <taxon>Eukaryota</taxon>
        <taxon>Fungi</taxon>
        <taxon>Dikarya</taxon>
        <taxon>Basidiomycota</taxon>
        <taxon>Agaricomycotina</taxon>
        <taxon>Agaricomycetes</taxon>
        <taxon>Russulales</taxon>
        <taxon>Russulaceae</taxon>
        <taxon>Lactarius</taxon>
    </lineage>
</organism>
<feature type="compositionally biased region" description="Polar residues" evidence="1">
    <location>
        <begin position="261"/>
        <end position="275"/>
    </location>
</feature>
<evidence type="ECO:0000313" key="3">
    <source>
        <dbReference type="Proteomes" id="UP001201163"/>
    </source>
</evidence>